<sequence>MATYRGFSGWRSISKVEEAAYNTAATIAATYRNAADPINLVVELADSTELVGSAAEEVNEQEIMAKHAEGPETLPRLRPNEAALFLAYFFGNLNESPVGEPAATYYTHTITPRPVTFTTSAQDGSGVALTTIEVEDTSSWPATGSLYVEASGNTWTYGGKTATSFTTVNSCTDNLADNTALHLLQPDYDYLLPSFTVLDYIGAALKKQWPGCLLRSLEIAGERKGFVRLAAQIVGSGTTTSPATARPAEIAEVYLKVGDATVTRGGTWNGTVFTGGTSINAACRSFRWAATQDIPDDLVYLMGGSTQMGRGERLRRSQSLQVVLEFADDTEKAFVLSQTNMNLQINLAGASGSYAVKLIFPSITFSSVTMAGGTGVQLETLDAAVFHETTYGSVFAQVINKESGYLHA</sequence>
<name>A0A6M3LEZ8_9ZZZZ</name>
<accession>A0A6M3LEZ8</accession>
<evidence type="ECO:0008006" key="2">
    <source>
        <dbReference type="Google" id="ProtNLM"/>
    </source>
</evidence>
<protein>
    <recommendedName>
        <fullName evidence="2">Tail protein</fullName>
    </recommendedName>
</protein>
<evidence type="ECO:0000313" key="1">
    <source>
        <dbReference type="EMBL" id="QJA91655.1"/>
    </source>
</evidence>
<gene>
    <name evidence="1" type="ORF">MM415B03306_0004</name>
</gene>
<dbReference type="EMBL" id="MT143003">
    <property type="protein sequence ID" value="QJA91655.1"/>
    <property type="molecule type" value="Genomic_DNA"/>
</dbReference>
<dbReference type="Pfam" id="PF18906">
    <property type="entry name" value="Phage_tube_2"/>
    <property type="match status" value="1"/>
</dbReference>
<dbReference type="InterPro" id="IPR044000">
    <property type="entry name" value="Phage_tube_2"/>
</dbReference>
<proteinExistence type="predicted"/>
<dbReference type="AlphaFoldDB" id="A0A6M3LEZ8"/>
<reference evidence="1" key="1">
    <citation type="submission" date="2020-03" db="EMBL/GenBank/DDBJ databases">
        <title>The deep terrestrial virosphere.</title>
        <authorList>
            <person name="Holmfeldt K."/>
            <person name="Nilsson E."/>
            <person name="Simone D."/>
            <person name="Lopez-Fernandez M."/>
            <person name="Wu X."/>
            <person name="de Brujin I."/>
            <person name="Lundin D."/>
            <person name="Andersson A."/>
            <person name="Bertilsson S."/>
            <person name="Dopson M."/>
        </authorList>
    </citation>
    <scope>NUCLEOTIDE SEQUENCE</scope>
    <source>
        <strain evidence="1">MM415B03306</strain>
    </source>
</reference>
<organism evidence="1">
    <name type="scientific">viral metagenome</name>
    <dbReference type="NCBI Taxonomy" id="1070528"/>
    <lineage>
        <taxon>unclassified sequences</taxon>
        <taxon>metagenomes</taxon>
        <taxon>organismal metagenomes</taxon>
    </lineage>
</organism>